<dbReference type="Proteomes" id="UP001163823">
    <property type="component" value="Chromosome 12"/>
</dbReference>
<dbReference type="InterPro" id="IPR015424">
    <property type="entry name" value="PyrdxlP-dep_Trfase"/>
</dbReference>
<comment type="caution">
    <text evidence="1">The sequence shown here is derived from an EMBL/GenBank/DDBJ whole genome shotgun (WGS) entry which is preliminary data.</text>
</comment>
<keyword evidence="1" id="KW-0808">Transferase</keyword>
<dbReference type="KEGG" id="qsa:O6P43_028836"/>
<protein>
    <submittedName>
        <fullName evidence="1">Tyrosine aminotransferase</fullName>
    </submittedName>
</protein>
<name>A0AAD7L040_QUISA</name>
<organism evidence="1 2">
    <name type="scientific">Quillaja saponaria</name>
    <name type="common">Soap bark tree</name>
    <dbReference type="NCBI Taxonomy" id="32244"/>
    <lineage>
        <taxon>Eukaryota</taxon>
        <taxon>Viridiplantae</taxon>
        <taxon>Streptophyta</taxon>
        <taxon>Embryophyta</taxon>
        <taxon>Tracheophyta</taxon>
        <taxon>Spermatophyta</taxon>
        <taxon>Magnoliopsida</taxon>
        <taxon>eudicotyledons</taxon>
        <taxon>Gunneridae</taxon>
        <taxon>Pentapetalae</taxon>
        <taxon>rosids</taxon>
        <taxon>fabids</taxon>
        <taxon>Fabales</taxon>
        <taxon>Quillajaceae</taxon>
        <taxon>Quillaja</taxon>
    </lineage>
</organism>
<dbReference type="AlphaFoldDB" id="A0AAD7L040"/>
<dbReference type="Gene3D" id="3.40.640.10">
    <property type="entry name" value="Type I PLP-dependent aspartate aminotransferase-like (Major domain)"/>
    <property type="match status" value="1"/>
</dbReference>
<evidence type="ECO:0000313" key="2">
    <source>
        <dbReference type="Proteomes" id="UP001163823"/>
    </source>
</evidence>
<dbReference type="InterPro" id="IPR015422">
    <property type="entry name" value="PyrdxlP-dep_Trfase_small"/>
</dbReference>
<dbReference type="InterPro" id="IPR015421">
    <property type="entry name" value="PyrdxlP-dep_Trfase_major"/>
</dbReference>
<reference evidence="1" key="1">
    <citation type="journal article" date="2023" name="Science">
        <title>Elucidation of the pathway for biosynthesis of saponin adjuvants from the soapbark tree.</title>
        <authorList>
            <person name="Reed J."/>
            <person name="Orme A."/>
            <person name="El-Demerdash A."/>
            <person name="Owen C."/>
            <person name="Martin L.B.B."/>
            <person name="Misra R.C."/>
            <person name="Kikuchi S."/>
            <person name="Rejzek M."/>
            <person name="Martin A.C."/>
            <person name="Harkess A."/>
            <person name="Leebens-Mack J."/>
            <person name="Louveau T."/>
            <person name="Stephenson M.J."/>
            <person name="Osbourn A."/>
        </authorList>
    </citation>
    <scope>NUCLEOTIDE SEQUENCE</scope>
    <source>
        <strain evidence="1">S10</strain>
    </source>
</reference>
<dbReference type="GO" id="GO:0006572">
    <property type="term" value="P:L-tyrosine catabolic process"/>
    <property type="evidence" value="ECO:0007669"/>
    <property type="project" value="TreeGrafter"/>
</dbReference>
<keyword evidence="2" id="KW-1185">Reference proteome</keyword>
<dbReference type="EMBL" id="JARAOO010000012">
    <property type="protein sequence ID" value="KAJ7948346.1"/>
    <property type="molecule type" value="Genomic_DNA"/>
</dbReference>
<dbReference type="SUPFAM" id="SSF53383">
    <property type="entry name" value="PLP-dependent transferases"/>
    <property type="match status" value="1"/>
</dbReference>
<sequence length="116" mass="12878">MENVLAEWRFRGNKELNIASSLNIRGILVKIMENLKKDDEKSTVPLGHGDPSAFPCFQTTTIAEDAIVDAVRSAKYNGYSPTVGILPARRAIAEYLSRDVDYKILPEDVHLTVGCQ</sequence>
<gene>
    <name evidence="1" type="ORF">O6P43_028836</name>
</gene>
<dbReference type="GO" id="GO:0004838">
    <property type="term" value="F:L-tyrosine-2-oxoglutarate transaminase activity"/>
    <property type="evidence" value="ECO:0007669"/>
    <property type="project" value="TreeGrafter"/>
</dbReference>
<dbReference type="Gene3D" id="3.90.1150.10">
    <property type="entry name" value="Aspartate Aminotransferase, domain 1"/>
    <property type="match status" value="1"/>
</dbReference>
<dbReference type="PANTHER" id="PTHR45744:SF36">
    <property type="entry name" value="AMINOTRANSFERASE CLASS I_CLASSII DOMAIN-CONTAINING PROTEIN"/>
    <property type="match status" value="1"/>
</dbReference>
<proteinExistence type="predicted"/>
<dbReference type="PANTHER" id="PTHR45744">
    <property type="entry name" value="TYROSINE AMINOTRANSFERASE"/>
    <property type="match status" value="1"/>
</dbReference>
<evidence type="ECO:0000313" key="1">
    <source>
        <dbReference type="EMBL" id="KAJ7948346.1"/>
    </source>
</evidence>
<accession>A0AAD7L040</accession>
<keyword evidence="1" id="KW-0032">Aminotransferase</keyword>